<accession>A0A6F7NQV1</accession>
<sequence>MARSVSRPRKSASKSPARVKKIPSSPKSEQKKITSSPKSQPKKITSSPKSQPKKIMSSPKSEPKKKKSEKIKAKSRSRSVSKGRKDKQRKKSPSKSISRSRSRPRPSKKLSPIRLPSPLKIEMKKSTVESSANKTSGAKVSAERKPSVKTPTTKVPQLNTSSSSLSYVRPSRSVERKTYTSTPYDYEVRQRLLRPESSSRSPVKITPRKLAPSAATRLYNRTCNTVSAAGRTVCNATRAACQSVVSNRREIFATLALLALVALITYFILYSDPAKTRAYIHSIPGRVQAWYNRQVHHRK</sequence>
<dbReference type="AlphaFoldDB" id="A0A6F7NQV1"/>
<feature type="compositionally biased region" description="Basic residues" evidence="1">
    <location>
        <begin position="1"/>
        <end position="21"/>
    </location>
</feature>
<reference evidence="4 5" key="1">
    <citation type="submission" date="2020-12" db="UniProtKB">
        <authorList>
            <consortium name="WormBaseParasite"/>
        </authorList>
    </citation>
    <scope>IDENTIFICATION</scope>
    <source>
        <strain evidence="4 5">MHco3</strain>
    </source>
</reference>
<evidence type="ECO:0000256" key="2">
    <source>
        <dbReference type="SAM" id="Phobius"/>
    </source>
</evidence>
<feature type="compositionally biased region" description="Polar residues" evidence="1">
    <location>
        <begin position="128"/>
        <end position="138"/>
    </location>
</feature>
<keyword evidence="3" id="KW-1185">Reference proteome</keyword>
<feature type="compositionally biased region" description="Polar residues" evidence="1">
    <location>
        <begin position="33"/>
        <end position="50"/>
    </location>
</feature>
<evidence type="ECO:0000256" key="1">
    <source>
        <dbReference type="SAM" id="MobiDB-lite"/>
    </source>
</evidence>
<feature type="compositionally biased region" description="Polar residues" evidence="1">
    <location>
        <begin position="149"/>
        <end position="160"/>
    </location>
</feature>
<protein>
    <submittedName>
        <fullName evidence="4 5">Proteoglycan 4-like</fullName>
    </submittedName>
</protein>
<feature type="region of interest" description="Disordered" evidence="1">
    <location>
        <begin position="1"/>
        <end position="181"/>
    </location>
</feature>
<dbReference type="OMA" id="AWYQKHI"/>
<keyword evidence="2" id="KW-0812">Transmembrane</keyword>
<evidence type="ECO:0000313" key="3">
    <source>
        <dbReference type="Proteomes" id="UP000025227"/>
    </source>
</evidence>
<dbReference type="Proteomes" id="UP000025227">
    <property type="component" value="Unplaced"/>
</dbReference>
<dbReference type="WBParaSite" id="HCON_00018750-00001">
    <property type="protein sequence ID" value="HCON_00018750-00001"/>
    <property type="gene ID" value="HCON_00018750"/>
</dbReference>
<proteinExistence type="predicted"/>
<organism evidence="3 4">
    <name type="scientific">Haemonchus contortus</name>
    <name type="common">Barber pole worm</name>
    <dbReference type="NCBI Taxonomy" id="6289"/>
    <lineage>
        <taxon>Eukaryota</taxon>
        <taxon>Metazoa</taxon>
        <taxon>Ecdysozoa</taxon>
        <taxon>Nematoda</taxon>
        <taxon>Chromadorea</taxon>
        <taxon>Rhabditida</taxon>
        <taxon>Rhabditina</taxon>
        <taxon>Rhabditomorpha</taxon>
        <taxon>Strongyloidea</taxon>
        <taxon>Trichostrongylidae</taxon>
        <taxon>Haemonchus</taxon>
    </lineage>
</organism>
<dbReference type="OrthoDB" id="5863115at2759"/>
<evidence type="ECO:0000313" key="4">
    <source>
        <dbReference type="WBParaSite" id="HCON_00018750-00001"/>
    </source>
</evidence>
<feature type="transmembrane region" description="Helical" evidence="2">
    <location>
        <begin position="251"/>
        <end position="269"/>
    </location>
</feature>
<keyword evidence="2" id="KW-0472">Membrane</keyword>
<feature type="compositionally biased region" description="Low complexity" evidence="1">
    <location>
        <begin position="161"/>
        <end position="171"/>
    </location>
</feature>
<name>A0A6F7NQV1_HAECO</name>
<feature type="compositionally biased region" description="Basic residues" evidence="1">
    <location>
        <begin position="63"/>
        <end position="108"/>
    </location>
</feature>
<keyword evidence="2" id="KW-1133">Transmembrane helix</keyword>
<dbReference type="WBParaSite" id="HCON_00018750-00002">
    <property type="protein sequence ID" value="HCON_00018750-00002"/>
    <property type="gene ID" value="HCON_00018750"/>
</dbReference>
<evidence type="ECO:0000313" key="5">
    <source>
        <dbReference type="WBParaSite" id="HCON_00018750-00002"/>
    </source>
</evidence>